<protein>
    <submittedName>
        <fullName evidence="2">Uncharacterized protein</fullName>
    </submittedName>
</protein>
<accession>W0BCW3</accession>
<evidence type="ECO:0000313" key="3">
    <source>
        <dbReference type="Proteomes" id="UP000018838"/>
    </source>
</evidence>
<dbReference type="AlphaFoldDB" id="W0BCW3"/>
<feature type="compositionally biased region" description="Polar residues" evidence="1">
    <location>
        <begin position="7"/>
        <end position="20"/>
    </location>
</feature>
<dbReference type="STRING" id="1268635.Loa_00905"/>
<dbReference type="EMBL" id="CP004006">
    <property type="protein sequence ID" value="AHE66467.1"/>
    <property type="molecule type" value="Genomic_DNA"/>
</dbReference>
<name>W0BCW3_9GAMM</name>
<dbReference type="KEGG" id="lok:Loa_00905"/>
<gene>
    <name evidence="2" type="ORF">Loa_00905</name>
</gene>
<dbReference type="Proteomes" id="UP000018838">
    <property type="component" value="Chromosome"/>
</dbReference>
<dbReference type="HOGENOM" id="CLU_1684411_0_0_6"/>
<evidence type="ECO:0000313" key="2">
    <source>
        <dbReference type="EMBL" id="AHE66467.1"/>
    </source>
</evidence>
<reference evidence="2 3" key="1">
    <citation type="journal article" date="2013" name="Int. J. Med. Microbiol.">
        <title>Legionella oakridgensis ATCC 33761 genome sequence and phenotypic characterization reveals its replication capacity in amoebae.</title>
        <authorList>
            <person name="Brzuszkiewicz E."/>
            <person name="Schulz T."/>
            <person name="Rydzewski K."/>
            <person name="Daniel R."/>
            <person name="Gillmaier N."/>
            <person name="Dittmann C."/>
            <person name="Holland G."/>
            <person name="Schunder E."/>
            <person name="Lautner M."/>
            <person name="Eisenreich W."/>
            <person name="Luck C."/>
            <person name="Heuner K."/>
        </authorList>
    </citation>
    <scope>NUCLEOTIDE SEQUENCE [LARGE SCALE GENOMIC DNA]</scope>
    <source>
        <strain>OR-10</strain>
        <strain evidence="3">ATCC 33761</strain>
    </source>
</reference>
<proteinExistence type="predicted"/>
<feature type="region of interest" description="Disordered" evidence="1">
    <location>
        <begin position="1"/>
        <end position="20"/>
    </location>
</feature>
<organism evidence="2 3">
    <name type="scientific">Legionella oakridgensis ATCC 33761 = DSM 21215</name>
    <dbReference type="NCBI Taxonomy" id="1268635"/>
    <lineage>
        <taxon>Bacteria</taxon>
        <taxon>Pseudomonadati</taxon>
        <taxon>Pseudomonadota</taxon>
        <taxon>Gammaproteobacteria</taxon>
        <taxon>Legionellales</taxon>
        <taxon>Legionellaceae</taxon>
        <taxon>Legionella</taxon>
    </lineage>
</organism>
<keyword evidence="3" id="KW-1185">Reference proteome</keyword>
<sequence>MKDTRKQPSTRAKLNTNSPDTHAWQTCSNTKYAPYRKKVTCVWSVIKSVSANHFMMRKNGALPLKQHPFLANHSFYLTSLNALLEQFAIFVTCKCLAEKNLRLICKFIRPIIQNRVTFMRRMTAYKKATEQRIIKNKPVISSMIEFASLFKVLGHA</sequence>
<evidence type="ECO:0000256" key="1">
    <source>
        <dbReference type="SAM" id="MobiDB-lite"/>
    </source>
</evidence>